<dbReference type="EMBL" id="CAJOBD010000454">
    <property type="protein sequence ID" value="CAF3671678.1"/>
    <property type="molecule type" value="Genomic_DNA"/>
</dbReference>
<organism evidence="3 10">
    <name type="scientific">Rotaria sordida</name>
    <dbReference type="NCBI Taxonomy" id="392033"/>
    <lineage>
        <taxon>Eukaryota</taxon>
        <taxon>Metazoa</taxon>
        <taxon>Spiralia</taxon>
        <taxon>Gnathifera</taxon>
        <taxon>Rotifera</taxon>
        <taxon>Eurotatoria</taxon>
        <taxon>Bdelloidea</taxon>
        <taxon>Philodinida</taxon>
        <taxon>Philodinidae</taxon>
        <taxon>Rotaria</taxon>
    </lineage>
</organism>
<protein>
    <recommendedName>
        <fullName evidence="2">DUF2059 domain-containing protein</fullName>
    </recommendedName>
</protein>
<feature type="chain" id="PRO_5035684643" description="DUF2059 domain-containing protein" evidence="1">
    <location>
        <begin position="23"/>
        <end position="152"/>
    </location>
</feature>
<feature type="signal peptide" evidence="1">
    <location>
        <begin position="1"/>
        <end position="22"/>
    </location>
</feature>
<keyword evidence="11" id="KW-1185">Reference proteome</keyword>
<dbReference type="Proteomes" id="UP000663864">
    <property type="component" value="Unassembled WGS sequence"/>
</dbReference>
<proteinExistence type="predicted"/>
<evidence type="ECO:0000313" key="5">
    <source>
        <dbReference type="EMBL" id="CAF1248006.1"/>
    </source>
</evidence>
<evidence type="ECO:0000313" key="4">
    <source>
        <dbReference type="EMBL" id="CAF1121336.1"/>
    </source>
</evidence>
<dbReference type="Proteomes" id="UP000663854">
    <property type="component" value="Unassembled WGS sequence"/>
</dbReference>
<reference evidence="3" key="1">
    <citation type="submission" date="2021-02" db="EMBL/GenBank/DDBJ databases">
        <authorList>
            <person name="Nowell W R."/>
        </authorList>
    </citation>
    <scope>NUCLEOTIDE SEQUENCE</scope>
</reference>
<evidence type="ECO:0000313" key="8">
    <source>
        <dbReference type="EMBL" id="CAF3665261.1"/>
    </source>
</evidence>
<dbReference type="AlphaFoldDB" id="A0A814LMS2"/>
<evidence type="ECO:0000313" key="3">
    <source>
        <dbReference type="EMBL" id="CAF1067162.1"/>
    </source>
</evidence>
<dbReference type="Proteomes" id="UP000663889">
    <property type="component" value="Unassembled WGS sequence"/>
</dbReference>
<keyword evidence="1" id="KW-0732">Signal</keyword>
<dbReference type="EMBL" id="CAJOBE010000607">
    <property type="protein sequence ID" value="CAF3665261.1"/>
    <property type="molecule type" value="Genomic_DNA"/>
</dbReference>
<feature type="domain" description="DUF2059" evidence="2">
    <location>
        <begin position="84"/>
        <end position="129"/>
    </location>
</feature>
<accession>A0A814LMS2</accession>
<dbReference type="EMBL" id="CAJNOT010000978">
    <property type="protein sequence ID" value="CAF1121336.1"/>
    <property type="molecule type" value="Genomic_DNA"/>
</dbReference>
<evidence type="ECO:0000256" key="1">
    <source>
        <dbReference type="SAM" id="SignalP"/>
    </source>
</evidence>
<evidence type="ECO:0000313" key="11">
    <source>
        <dbReference type="Proteomes" id="UP000663870"/>
    </source>
</evidence>
<evidence type="ECO:0000313" key="10">
    <source>
        <dbReference type="Proteomes" id="UP000663854"/>
    </source>
</evidence>
<dbReference type="Pfam" id="PF09832">
    <property type="entry name" value="DUF2059"/>
    <property type="match status" value="1"/>
</dbReference>
<dbReference type="Proteomes" id="UP000663874">
    <property type="component" value="Unassembled WGS sequence"/>
</dbReference>
<name>A0A814LMS2_9BILA</name>
<evidence type="ECO:0000313" key="6">
    <source>
        <dbReference type="EMBL" id="CAF1248511.1"/>
    </source>
</evidence>
<dbReference type="EMBL" id="CAJNOL010000954">
    <property type="protein sequence ID" value="CAF1248511.1"/>
    <property type="molecule type" value="Genomic_DNA"/>
</dbReference>
<dbReference type="Proteomes" id="UP000663870">
    <property type="component" value="Unassembled WGS sequence"/>
</dbReference>
<dbReference type="EMBL" id="CAJNOL010000952">
    <property type="protein sequence ID" value="CAF1248006.1"/>
    <property type="molecule type" value="Genomic_DNA"/>
</dbReference>
<comment type="caution">
    <text evidence="3">The sequence shown here is derived from an EMBL/GenBank/DDBJ whole genome shotgun (WGS) entry which is preliminary data.</text>
</comment>
<dbReference type="Proteomes" id="UP000663836">
    <property type="component" value="Unassembled WGS sequence"/>
</dbReference>
<sequence length="152" mass="17689">MYLLRSTPIMIVVFMIFTLTQGKPTHVLSSTNIKDNIKHLLSLTGIENEYARFLSFLKIYPPTDNTKIRALYDELFSTNAYVSDLVRLYAKYYTLDEIMELIDFYSSPLGKKLLQANHELNRQMEDIMLTKISDYIFTSAEHGFNIPLAEFQ</sequence>
<dbReference type="InterPro" id="IPR018637">
    <property type="entry name" value="DUF2059"/>
</dbReference>
<evidence type="ECO:0000313" key="7">
    <source>
        <dbReference type="EMBL" id="CAF1249610.1"/>
    </source>
</evidence>
<gene>
    <name evidence="8" type="ORF">FNK824_LOCUS6821</name>
    <name evidence="9" type="ORF">JBS370_LOCUS7581</name>
    <name evidence="5" type="ORF">JXQ802_LOCUS26821</name>
    <name evidence="6" type="ORF">JXQ802_LOCUS26848</name>
    <name evidence="3" type="ORF">PYM288_LOCUS17961</name>
    <name evidence="7" type="ORF">SEV965_LOCUS23661</name>
    <name evidence="4" type="ORF">ZHD862_LOCUS18648</name>
</gene>
<evidence type="ECO:0000313" key="9">
    <source>
        <dbReference type="EMBL" id="CAF3671678.1"/>
    </source>
</evidence>
<dbReference type="EMBL" id="CAJNOU010001767">
    <property type="protein sequence ID" value="CAF1249610.1"/>
    <property type="molecule type" value="Genomic_DNA"/>
</dbReference>
<evidence type="ECO:0000259" key="2">
    <source>
        <dbReference type="Pfam" id="PF09832"/>
    </source>
</evidence>
<dbReference type="EMBL" id="CAJNOH010000528">
    <property type="protein sequence ID" value="CAF1067162.1"/>
    <property type="molecule type" value="Genomic_DNA"/>
</dbReference>